<organism evidence="1">
    <name type="scientific">uncultured Caudovirales phage</name>
    <dbReference type="NCBI Taxonomy" id="2100421"/>
    <lineage>
        <taxon>Viruses</taxon>
        <taxon>Duplodnaviria</taxon>
        <taxon>Heunggongvirae</taxon>
        <taxon>Uroviricota</taxon>
        <taxon>Caudoviricetes</taxon>
        <taxon>Peduoviridae</taxon>
        <taxon>Maltschvirus</taxon>
        <taxon>Maltschvirus maltsch</taxon>
    </lineage>
</organism>
<dbReference type="EMBL" id="LR796188">
    <property type="protein sequence ID" value="CAB4125186.1"/>
    <property type="molecule type" value="Genomic_DNA"/>
</dbReference>
<proteinExistence type="predicted"/>
<protein>
    <submittedName>
        <fullName evidence="1">Uncharacterized protein</fullName>
    </submittedName>
</protein>
<name>A0A6J5KVW1_9CAUD</name>
<gene>
    <name evidence="1" type="ORF">UFOVP54_77</name>
</gene>
<evidence type="ECO:0000313" key="1">
    <source>
        <dbReference type="EMBL" id="CAB4125186.1"/>
    </source>
</evidence>
<reference evidence="1" key="1">
    <citation type="submission" date="2020-04" db="EMBL/GenBank/DDBJ databases">
        <authorList>
            <person name="Chiriac C."/>
            <person name="Salcher M."/>
            <person name="Ghai R."/>
            <person name="Kavagutti S V."/>
        </authorList>
    </citation>
    <scope>NUCLEOTIDE SEQUENCE</scope>
</reference>
<accession>A0A6J5KVW1</accession>
<sequence length="141" mass="15378">MATIFPKNRTEITTLINNSLTPSTGNLIEATAHRAAEHAVLDYVASRVLATGVEYIGDPGGNAGWTYTVELGITLPTTNYIVIGNYISQGNWNDDNDAVWCIKSKGLTSFDIYLSEFNGTTQNLSFGWMAVYTPTSYPTTI</sequence>